<evidence type="ECO:0000259" key="4">
    <source>
        <dbReference type="Pfam" id="PF20696"/>
    </source>
</evidence>
<keyword evidence="1" id="KW-0630">Potassium</keyword>
<evidence type="ECO:0000313" key="6">
    <source>
        <dbReference type="Proteomes" id="UP000007137"/>
    </source>
</evidence>
<dbReference type="AlphaFoldDB" id="B1MC75"/>
<feature type="domain" description="3-octaprenyl-4-hydroxybenzoate carboxy-lyase-like N-terminal" evidence="3">
    <location>
        <begin position="21"/>
        <end position="107"/>
    </location>
</feature>
<feature type="binding site" evidence="1">
    <location>
        <position position="174"/>
    </location>
    <ligand>
        <name>K(+)</name>
        <dbReference type="ChEBI" id="CHEBI:29103"/>
    </ligand>
</feature>
<comment type="similarity">
    <text evidence="1">Belongs to the UbiD family. UbiD-like/FDC subfamily.</text>
</comment>
<feature type="binding site" evidence="1">
    <location>
        <position position="196"/>
    </location>
    <ligand>
        <name>Mn(2+)</name>
        <dbReference type="ChEBI" id="CHEBI:29035"/>
    </ligand>
</feature>
<keyword evidence="1" id="KW-0058">Aromatic hydrocarbons catabolism</keyword>
<evidence type="ECO:0000313" key="5">
    <source>
        <dbReference type="EMBL" id="CAM62846.1"/>
    </source>
</evidence>
<dbReference type="Pfam" id="PF20695">
    <property type="entry name" value="UbiD_N"/>
    <property type="match status" value="1"/>
</dbReference>
<gene>
    <name evidence="5" type="ordered locus">MAB_2767</name>
</gene>
<dbReference type="Pfam" id="PF01977">
    <property type="entry name" value="UbiD"/>
    <property type="match status" value="1"/>
</dbReference>
<comment type="cofactor">
    <cofactor evidence="1">
        <name>prenylated FMN</name>
        <dbReference type="ChEBI" id="CHEBI:87746"/>
    </cofactor>
    <text evidence="1">Binds 1 prenylated FMN per subunit.</text>
</comment>
<dbReference type="InterPro" id="IPR048304">
    <property type="entry name" value="UbiD_Rift_dom"/>
</dbReference>
<comment type="caution">
    <text evidence="1">Lacks conserved residue(s) required for the propagation of feature annotation.</text>
</comment>
<dbReference type="GO" id="GO:0005737">
    <property type="term" value="C:cytoplasm"/>
    <property type="evidence" value="ECO:0007669"/>
    <property type="project" value="TreeGrafter"/>
</dbReference>
<evidence type="ECO:0000259" key="2">
    <source>
        <dbReference type="Pfam" id="PF01977"/>
    </source>
</evidence>
<proteinExistence type="inferred from homology"/>
<dbReference type="SUPFAM" id="SSF143968">
    <property type="entry name" value="UbiD C-terminal domain-like"/>
    <property type="match status" value="1"/>
</dbReference>
<dbReference type="NCBIfam" id="TIGR00148">
    <property type="entry name" value="UbiD family decarboxylase"/>
    <property type="match status" value="1"/>
</dbReference>
<dbReference type="EC" id="4.1.1.93" evidence="1"/>
<evidence type="ECO:0000259" key="3">
    <source>
        <dbReference type="Pfam" id="PF20695"/>
    </source>
</evidence>
<keyword evidence="1" id="KW-0210">Decarboxylase</keyword>
<feature type="binding site" evidence="1">
    <location>
        <position position="238"/>
    </location>
    <ligand>
        <name>Mn(2+)</name>
        <dbReference type="ChEBI" id="CHEBI:29035"/>
    </ligand>
</feature>
<feature type="binding site" evidence="1">
    <location>
        <position position="400"/>
    </location>
    <ligand>
        <name>prenylated FMN</name>
        <dbReference type="ChEBI" id="CHEBI:87746"/>
    </ligand>
</feature>
<dbReference type="Gene3D" id="3.40.1670.10">
    <property type="entry name" value="UbiD C-terminal domain-like"/>
    <property type="match status" value="1"/>
</dbReference>
<keyword evidence="1" id="KW-0456">Lyase</keyword>
<comment type="cofactor">
    <cofactor evidence="1">
        <name>Mn(2+)</name>
        <dbReference type="ChEBI" id="CHEBI:29035"/>
    </cofactor>
    <text evidence="1">Binds 1 Mn(2+) per subunit.</text>
</comment>
<keyword evidence="1" id="KW-0479">Metal-binding</keyword>
<dbReference type="Pfam" id="PF20696">
    <property type="entry name" value="UbiD_C"/>
    <property type="match status" value="1"/>
</dbReference>
<dbReference type="InterPro" id="IPR049381">
    <property type="entry name" value="UbiD-like_C"/>
</dbReference>
<evidence type="ECO:0000256" key="1">
    <source>
        <dbReference type="HAMAP-Rule" id="MF_01983"/>
    </source>
</evidence>
<reference evidence="5 6" key="1">
    <citation type="journal article" date="2009" name="PLoS ONE">
        <title>Non mycobacterial virulence genes in the genome of the emerging pathogen Mycobacterium abscessus.</title>
        <authorList>
            <person name="Ripoll F."/>
            <person name="Pasek S."/>
            <person name="Schenowitz C."/>
            <person name="Dossat C."/>
            <person name="Barbe V."/>
            <person name="Rottman M."/>
            <person name="Macheras E."/>
            <person name="Heym B."/>
            <person name="Herrmann J.L."/>
            <person name="Daffe M."/>
            <person name="Brosch R."/>
            <person name="Risler J.L."/>
            <person name="Gaillard J.L."/>
        </authorList>
    </citation>
    <scope>NUCLEOTIDE SEQUENCE [LARGE SCALE GENOMIC DNA]</scope>
    <source>
        <strain evidence="6">ATCC 19977 / DSM 44196 / CCUG 20993 / CIP 104536 / JCM 13569 / NCTC 13031 / TMC 1543 / L948</strain>
    </source>
</reference>
<dbReference type="GO" id="GO:0046872">
    <property type="term" value="F:metal ion binding"/>
    <property type="evidence" value="ECO:0007669"/>
    <property type="project" value="UniProtKB-KW"/>
</dbReference>
<dbReference type="SUPFAM" id="SSF50475">
    <property type="entry name" value="FMN-binding split barrel"/>
    <property type="match status" value="1"/>
</dbReference>
<accession>B1MC75</accession>
<sequence length="505" mass="54966">MSEIPIRMEIHMAFNDLRRYLADLEAHGELRTIKTPVSTEIQLGAIARLACETYGPAALFENLVGYPTFRGLAAFETYSGNPDNRAWRLARALGLSDDTTGDQIVDFLAGFRDTAGVAPVLVETGPVHENIVRDRGELLDYLPIPHLHPGDGGPYVNTIGFFVLESPDRSWVNWAVARCMKLDGDRMVGMTAVMQHIGMLRREWDKIGTSVPFALVLGADPITTLISGGPLAKFGASEGDIIGAIRGEPLEVVECVTSSLRVPAHAEIVIEGYIDLTESADEGPMAEYHGYIDKAKNTTGAPDFGVYHITAVTHRNDAIYPSTCAGKPVDEDHTITGPGVAAASLNALRAASLPVEKAWMVPESASHVLAVTVSDGWSGEFPDANELCRKIGNAVKTMDHSAYWVQRILVTDNDIDPTSPSDLWWAYATRCRPGDDSIILEDVPIMALSPIVNTREERTKTRGRVEVLNCLIPPYADDLSVTSAALRQAYPHDAIAFAERTYLGE</sequence>
<keyword evidence="6" id="KW-1185">Reference proteome</keyword>
<keyword evidence="1" id="KW-0285">Flavoprotein</keyword>
<organism evidence="5 6">
    <name type="scientific">Mycobacteroides abscessus (strain ATCC 19977 / DSM 44196 / CCUG 20993 / CIP 104536 / JCM 13569 / NCTC 13031 / TMC 1543 / L948)</name>
    <name type="common">Mycobacterium abscessus</name>
    <dbReference type="NCBI Taxonomy" id="561007"/>
    <lineage>
        <taxon>Bacteria</taxon>
        <taxon>Bacillati</taxon>
        <taxon>Actinomycetota</taxon>
        <taxon>Actinomycetes</taxon>
        <taxon>Mycobacteriales</taxon>
        <taxon>Mycobacteriaceae</taxon>
        <taxon>Mycobacteroides</taxon>
        <taxon>Mycobacteroides abscessus</taxon>
    </lineage>
</organism>
<feature type="binding site" evidence="1">
    <location>
        <position position="178"/>
    </location>
    <ligand>
        <name>prenylated FMN</name>
        <dbReference type="ChEBI" id="CHEBI:87746"/>
    </ligand>
</feature>
<dbReference type="PANTHER" id="PTHR30108:SF17">
    <property type="entry name" value="FERULIC ACID DECARBOXYLASE 1"/>
    <property type="match status" value="1"/>
</dbReference>
<feature type="active site" description="Proton donor" evidence="1">
    <location>
        <position position="287"/>
    </location>
</feature>
<dbReference type="InterPro" id="IPR032903">
    <property type="entry name" value="FDC-like"/>
</dbReference>
<feature type="domain" description="3-octaprenyl-4-hydroxybenzoate carboxy-lyase-like C-terminal" evidence="4">
    <location>
        <begin position="335"/>
        <end position="459"/>
    </location>
</feature>
<feature type="binding site" evidence="1">
    <location>
        <position position="238"/>
    </location>
    <ligand>
        <name>prenylated FMN</name>
        <dbReference type="ChEBI" id="CHEBI:87746"/>
    </ligand>
</feature>
<dbReference type="KEGG" id="mab:MAB_2767"/>
<feature type="binding site" evidence="1">
    <location>
        <position position="176"/>
    </location>
    <ligand>
        <name>prenylated FMN</name>
        <dbReference type="ChEBI" id="CHEBI:87746"/>
    </ligand>
</feature>
<feature type="domain" description="3-octaprenyl-4-hydroxybenzoate carboxy-lyase-like Rift-related" evidence="2">
    <location>
        <begin position="123"/>
        <end position="328"/>
    </location>
</feature>
<dbReference type="InterPro" id="IPR049383">
    <property type="entry name" value="UbiD-like_N"/>
</dbReference>
<name>B1MC75_MYCA9</name>
<dbReference type="InterPro" id="IPR002830">
    <property type="entry name" value="UbiD"/>
</dbReference>
<feature type="binding site" evidence="1">
    <location>
        <position position="196"/>
    </location>
    <ligand>
        <name>prenylated FMN</name>
        <dbReference type="ChEBI" id="CHEBI:87746"/>
    </ligand>
</feature>
<comment type="function">
    <text evidence="1">Catalyzes the prenyl-FMN-dependent decarboxylation of pyrrole-2-carboxylate (P2C). Can also catalyze the carboxylation of pyrrole in the presence of elevated concentrations of CO(2) or bicarbonate.</text>
</comment>
<dbReference type="EMBL" id="CU458896">
    <property type="protein sequence ID" value="CAM62846.1"/>
    <property type="molecule type" value="Genomic_DNA"/>
</dbReference>
<feature type="binding site" evidence="1">
    <location>
        <position position="238"/>
    </location>
    <ligand>
        <name>K(+)</name>
        <dbReference type="ChEBI" id="CHEBI:29103"/>
    </ligand>
</feature>
<keyword evidence="1" id="KW-0288">FMN</keyword>
<comment type="catalytic activity">
    <reaction evidence="1">
        <text>pyrrole-2-carboxylate + H(+) = 1H-pyrrole + CO2</text>
        <dbReference type="Rhea" id="RHEA:31375"/>
        <dbReference type="ChEBI" id="CHEBI:15378"/>
        <dbReference type="ChEBI" id="CHEBI:16526"/>
        <dbReference type="ChEBI" id="CHEBI:19203"/>
        <dbReference type="ChEBI" id="CHEBI:27660"/>
        <dbReference type="EC" id="4.1.1.93"/>
    </reaction>
</comment>
<dbReference type="PANTHER" id="PTHR30108">
    <property type="entry name" value="3-OCTAPRENYL-4-HYDROXYBENZOATE CARBOXY-LYASE-RELATED"/>
    <property type="match status" value="1"/>
</dbReference>
<dbReference type="GO" id="GO:0033494">
    <property type="term" value="P:ferulate metabolic process"/>
    <property type="evidence" value="ECO:0007669"/>
    <property type="project" value="TreeGrafter"/>
</dbReference>
<comment type="subunit">
    <text evidence="1">Homodimer.</text>
</comment>
<feature type="binding site" evidence="1">
    <location>
        <position position="195"/>
    </location>
    <ligand>
        <name>prenylated FMN</name>
        <dbReference type="ChEBI" id="CHEBI:87746"/>
    </ligand>
</feature>
<comment type="catalytic activity">
    <reaction evidence="1">
        <text>pyrrole-2-carboxylate + H2O = 1H-pyrrole + hydrogencarbonate</text>
        <dbReference type="Rhea" id="RHEA:31379"/>
        <dbReference type="ChEBI" id="CHEBI:15377"/>
        <dbReference type="ChEBI" id="CHEBI:17544"/>
        <dbReference type="ChEBI" id="CHEBI:19203"/>
        <dbReference type="ChEBI" id="CHEBI:27660"/>
        <dbReference type="EC" id="4.1.1.93"/>
    </reaction>
</comment>
<keyword evidence="1" id="KW-0464">Manganese</keyword>
<dbReference type="Proteomes" id="UP000007137">
    <property type="component" value="Chromosome"/>
</dbReference>
<protein>
    <recommendedName>
        <fullName evidence="1">Pyrrole-2-carboxylic acid decarboxylase</fullName>
        <shortName evidence="1">P2C decarboxylase</shortName>
        <ecNumber evidence="1">4.1.1.93</ecNumber>
    </recommendedName>
</protein>
<dbReference type="HAMAP" id="MF_01983">
    <property type="entry name" value="UbiD_FDC"/>
    <property type="match status" value="1"/>
</dbReference>
<dbReference type="GO" id="GO:0034941">
    <property type="term" value="F:pyrrole-2-carboxylate decarboxylase activity"/>
    <property type="evidence" value="ECO:0007669"/>
    <property type="project" value="UniProtKB-EC"/>
</dbReference>
<comment type="cofactor">
    <cofactor evidence="1">
        <name>K(+)</name>
        <dbReference type="ChEBI" id="CHEBI:29103"/>
    </cofactor>
    <text evidence="1">Binds 1 K(+) per subunit.</text>
</comment>
<dbReference type="GO" id="GO:0046281">
    <property type="term" value="P:cinnamic acid catabolic process"/>
    <property type="evidence" value="ECO:0007669"/>
    <property type="project" value="TreeGrafter"/>
</dbReference>